<keyword evidence="3" id="KW-1185">Reference proteome</keyword>
<evidence type="ECO:0000259" key="1">
    <source>
        <dbReference type="Pfam" id="PF00005"/>
    </source>
</evidence>
<proteinExistence type="predicted"/>
<evidence type="ECO:0000313" key="2">
    <source>
        <dbReference type="EMBL" id="MFK7643245.1"/>
    </source>
</evidence>
<feature type="domain" description="ABC transporter" evidence="1">
    <location>
        <begin position="30"/>
        <end position="67"/>
    </location>
</feature>
<dbReference type="RefSeq" id="WP_405387407.1">
    <property type="nucleotide sequence ID" value="NZ_JBJGEB010000112.1"/>
</dbReference>
<keyword evidence="2" id="KW-0067">ATP-binding</keyword>
<dbReference type="Proteomes" id="UP001621964">
    <property type="component" value="Unassembled WGS sequence"/>
</dbReference>
<accession>A0ABW8Q6N8</accession>
<organism evidence="2 3">
    <name type="scientific">Neisseria oralis</name>
    <dbReference type="NCBI Taxonomy" id="1107316"/>
    <lineage>
        <taxon>Bacteria</taxon>
        <taxon>Pseudomonadati</taxon>
        <taxon>Pseudomonadota</taxon>
        <taxon>Betaproteobacteria</taxon>
        <taxon>Neisseriales</taxon>
        <taxon>Neisseriaceae</taxon>
        <taxon>Neisseria</taxon>
    </lineage>
</organism>
<sequence length="74" mass="7830">MHTLFQICNLSVRVQDKTLLEIDQLNIPSGMTVIIGPNGAGKSTLLRALIGQTGQGGITLFGEAVTPQIRAGRV</sequence>
<dbReference type="InterPro" id="IPR003439">
    <property type="entry name" value="ABC_transporter-like_ATP-bd"/>
</dbReference>
<gene>
    <name evidence="2" type="ORF">ACI43T_12275</name>
</gene>
<dbReference type="Gene3D" id="3.40.50.300">
    <property type="entry name" value="P-loop containing nucleotide triphosphate hydrolases"/>
    <property type="match status" value="1"/>
</dbReference>
<feature type="non-terminal residue" evidence="2">
    <location>
        <position position="74"/>
    </location>
</feature>
<dbReference type="InterPro" id="IPR027417">
    <property type="entry name" value="P-loop_NTPase"/>
</dbReference>
<evidence type="ECO:0000313" key="3">
    <source>
        <dbReference type="Proteomes" id="UP001621964"/>
    </source>
</evidence>
<dbReference type="SUPFAM" id="SSF52540">
    <property type="entry name" value="P-loop containing nucleoside triphosphate hydrolases"/>
    <property type="match status" value="1"/>
</dbReference>
<protein>
    <submittedName>
        <fullName evidence="2">ATP-binding cassette domain-containing protein</fullName>
    </submittedName>
</protein>
<comment type="caution">
    <text evidence="2">The sequence shown here is derived from an EMBL/GenBank/DDBJ whole genome shotgun (WGS) entry which is preliminary data.</text>
</comment>
<name>A0ABW8Q6N8_9NEIS</name>
<reference evidence="2 3" key="1">
    <citation type="submission" date="2024-11" db="EMBL/GenBank/DDBJ databases">
        <authorList>
            <person name="Mikucki A.G."/>
            <person name="Kahler C.M."/>
        </authorList>
    </citation>
    <scope>NUCLEOTIDE SEQUENCE [LARGE SCALE GENOMIC DNA]</scope>
    <source>
        <strain evidence="2 3">EXNM717</strain>
    </source>
</reference>
<dbReference type="GO" id="GO:0005524">
    <property type="term" value="F:ATP binding"/>
    <property type="evidence" value="ECO:0007669"/>
    <property type="project" value="UniProtKB-KW"/>
</dbReference>
<dbReference type="Pfam" id="PF00005">
    <property type="entry name" value="ABC_tran"/>
    <property type="match status" value="1"/>
</dbReference>
<keyword evidence="2" id="KW-0547">Nucleotide-binding</keyword>
<dbReference type="EMBL" id="JBJGEB010000112">
    <property type="protein sequence ID" value="MFK7643245.1"/>
    <property type="molecule type" value="Genomic_DNA"/>
</dbReference>